<dbReference type="PANTHER" id="PTHR43214:SF24">
    <property type="entry name" value="TRANSCRIPTIONAL REGULATORY PROTEIN NARL-RELATED"/>
    <property type="match status" value="1"/>
</dbReference>
<comment type="caution">
    <text evidence="5">The sequence shown here is derived from an EMBL/GenBank/DDBJ whole genome shotgun (WGS) entry which is preliminary data.</text>
</comment>
<evidence type="ECO:0000256" key="3">
    <source>
        <dbReference type="ARBA" id="ARBA00023163"/>
    </source>
</evidence>
<keyword evidence="1" id="KW-0805">Transcription regulation</keyword>
<reference evidence="5 6" key="1">
    <citation type="submission" date="2020-08" db="EMBL/GenBank/DDBJ databases">
        <title>Amycolatopsis sp. nov. DR6-1 isolated from Dendrobium heterocarpum.</title>
        <authorList>
            <person name="Tedsree N."/>
            <person name="Kuncharoen N."/>
            <person name="Likhitwitayawuid K."/>
            <person name="Tanasupawat S."/>
        </authorList>
    </citation>
    <scope>NUCLEOTIDE SEQUENCE [LARGE SCALE GENOMIC DNA]</scope>
    <source>
        <strain evidence="5 6">DR6-1</strain>
    </source>
</reference>
<dbReference type="CDD" id="cd06170">
    <property type="entry name" value="LuxR_C_like"/>
    <property type="match status" value="1"/>
</dbReference>
<accession>A0A7W3VTR9</accession>
<dbReference type="SUPFAM" id="SSF46894">
    <property type="entry name" value="C-terminal effector domain of the bipartite response regulators"/>
    <property type="match status" value="1"/>
</dbReference>
<dbReference type="Gene3D" id="3.40.50.2300">
    <property type="match status" value="1"/>
</dbReference>
<dbReference type="PROSITE" id="PS50043">
    <property type="entry name" value="HTH_LUXR_2"/>
    <property type="match status" value="1"/>
</dbReference>
<dbReference type="EMBL" id="JACGZW010000002">
    <property type="protein sequence ID" value="MBB1153048.1"/>
    <property type="molecule type" value="Genomic_DNA"/>
</dbReference>
<dbReference type="Pfam" id="PF00196">
    <property type="entry name" value="GerE"/>
    <property type="match status" value="1"/>
</dbReference>
<name>A0A7W3VTR9_9PSEU</name>
<dbReference type="PANTHER" id="PTHR43214">
    <property type="entry name" value="TWO-COMPONENT RESPONSE REGULATOR"/>
    <property type="match status" value="1"/>
</dbReference>
<keyword evidence="3" id="KW-0804">Transcription</keyword>
<dbReference type="InterPro" id="IPR039420">
    <property type="entry name" value="WalR-like"/>
</dbReference>
<organism evidence="5 6">
    <name type="scientific">Amycolatopsis dendrobii</name>
    <dbReference type="NCBI Taxonomy" id="2760662"/>
    <lineage>
        <taxon>Bacteria</taxon>
        <taxon>Bacillati</taxon>
        <taxon>Actinomycetota</taxon>
        <taxon>Actinomycetes</taxon>
        <taxon>Pseudonocardiales</taxon>
        <taxon>Pseudonocardiaceae</taxon>
        <taxon>Amycolatopsis</taxon>
    </lineage>
</organism>
<dbReference type="Proteomes" id="UP000526734">
    <property type="component" value="Unassembled WGS sequence"/>
</dbReference>
<dbReference type="InterPro" id="IPR000792">
    <property type="entry name" value="Tscrpt_reg_LuxR_C"/>
</dbReference>
<dbReference type="GO" id="GO:0006355">
    <property type="term" value="P:regulation of DNA-templated transcription"/>
    <property type="evidence" value="ECO:0007669"/>
    <property type="project" value="InterPro"/>
</dbReference>
<dbReference type="RefSeq" id="WP_182890160.1">
    <property type="nucleotide sequence ID" value="NZ_JACGZW010000002.1"/>
</dbReference>
<protein>
    <submittedName>
        <fullName evidence="5">Response regulator transcription factor</fullName>
    </submittedName>
</protein>
<evidence type="ECO:0000259" key="4">
    <source>
        <dbReference type="PROSITE" id="PS50043"/>
    </source>
</evidence>
<feature type="domain" description="HTH luxR-type" evidence="4">
    <location>
        <begin position="140"/>
        <end position="205"/>
    </location>
</feature>
<evidence type="ECO:0000256" key="2">
    <source>
        <dbReference type="ARBA" id="ARBA00023125"/>
    </source>
</evidence>
<keyword evidence="6" id="KW-1185">Reference proteome</keyword>
<evidence type="ECO:0000313" key="5">
    <source>
        <dbReference type="EMBL" id="MBB1153048.1"/>
    </source>
</evidence>
<dbReference type="SMART" id="SM00421">
    <property type="entry name" value="HTH_LUXR"/>
    <property type="match status" value="1"/>
</dbReference>
<dbReference type="InterPro" id="IPR016032">
    <property type="entry name" value="Sig_transdc_resp-reg_C-effctor"/>
</dbReference>
<gene>
    <name evidence="5" type="ORF">H4281_07895</name>
</gene>
<proteinExistence type="predicted"/>
<sequence length="207" mass="22160">MNGAAVHETAVRVLIRASDPLTDTGIRSWLQARPEFSVVADEVDVIIVAAELLSVEVTSALRGLKATVDAPVVLLVDEEAAGPAVLTAVECNVVALLNRERTSSEQLAAAVLTASRGGGVLPPAALGTLLSHFRRPIEPRPKHSSGLTQREIDVLRLLAEGLDTAETAEKINFSERAVKKVIHDMSQRLELRNRTHAVAYALRNGAI</sequence>
<evidence type="ECO:0000256" key="1">
    <source>
        <dbReference type="ARBA" id="ARBA00023015"/>
    </source>
</evidence>
<keyword evidence="2" id="KW-0238">DNA-binding</keyword>
<evidence type="ECO:0000313" key="6">
    <source>
        <dbReference type="Proteomes" id="UP000526734"/>
    </source>
</evidence>
<dbReference type="GO" id="GO:0003677">
    <property type="term" value="F:DNA binding"/>
    <property type="evidence" value="ECO:0007669"/>
    <property type="project" value="UniProtKB-KW"/>
</dbReference>
<dbReference type="AlphaFoldDB" id="A0A7W3VTR9"/>
<dbReference type="PRINTS" id="PR00038">
    <property type="entry name" value="HTHLUXR"/>
</dbReference>